<evidence type="ECO:0000256" key="1">
    <source>
        <dbReference type="SAM" id="Phobius"/>
    </source>
</evidence>
<dbReference type="InterPro" id="IPR050570">
    <property type="entry name" value="Cell_wall_metabolism_enzyme"/>
</dbReference>
<proteinExistence type="predicted"/>
<dbReference type="InterPro" id="IPR016047">
    <property type="entry name" value="M23ase_b-sheet_dom"/>
</dbReference>
<dbReference type="Pfam" id="PF01551">
    <property type="entry name" value="Peptidase_M23"/>
    <property type="match status" value="1"/>
</dbReference>
<dbReference type="InterPro" id="IPR011055">
    <property type="entry name" value="Dup_hybrid_motif"/>
</dbReference>
<dbReference type="Proteomes" id="UP001139409">
    <property type="component" value="Unassembled WGS sequence"/>
</dbReference>
<protein>
    <submittedName>
        <fullName evidence="3">M23 family metallopeptidase</fullName>
    </submittedName>
</protein>
<dbReference type="AlphaFoldDB" id="A0A9X1HMQ0"/>
<dbReference type="RefSeq" id="WP_225697401.1">
    <property type="nucleotide sequence ID" value="NZ_JAIXNE010000001.1"/>
</dbReference>
<dbReference type="CDD" id="cd12797">
    <property type="entry name" value="M23_peptidase"/>
    <property type="match status" value="1"/>
</dbReference>
<gene>
    <name evidence="3" type="ORF">LDX50_05470</name>
</gene>
<reference evidence="3" key="1">
    <citation type="submission" date="2021-09" db="EMBL/GenBank/DDBJ databases">
        <title>Fulvivirga sp. isolated from coastal sediment.</title>
        <authorList>
            <person name="Yu H."/>
        </authorList>
    </citation>
    <scope>NUCLEOTIDE SEQUENCE</scope>
    <source>
        <strain evidence="3">1062</strain>
    </source>
</reference>
<keyword evidence="1" id="KW-0812">Transmembrane</keyword>
<feature type="domain" description="M23ase beta-sheet core" evidence="2">
    <location>
        <begin position="212"/>
        <end position="309"/>
    </location>
</feature>
<evidence type="ECO:0000313" key="3">
    <source>
        <dbReference type="EMBL" id="MCA6074306.1"/>
    </source>
</evidence>
<keyword evidence="1" id="KW-0472">Membrane</keyword>
<dbReference type="Gene3D" id="2.70.70.10">
    <property type="entry name" value="Glucose Permease (Domain IIA)"/>
    <property type="match status" value="1"/>
</dbReference>
<keyword evidence="1" id="KW-1133">Transmembrane helix</keyword>
<feature type="transmembrane region" description="Helical" evidence="1">
    <location>
        <begin position="49"/>
        <end position="75"/>
    </location>
</feature>
<accession>A0A9X1HMQ0</accession>
<evidence type="ECO:0000313" key="4">
    <source>
        <dbReference type="Proteomes" id="UP001139409"/>
    </source>
</evidence>
<feature type="transmembrane region" description="Helical" evidence="1">
    <location>
        <begin position="6"/>
        <end position="28"/>
    </location>
</feature>
<dbReference type="SUPFAM" id="SSF51261">
    <property type="entry name" value="Duplicated hybrid motif"/>
    <property type="match status" value="1"/>
</dbReference>
<dbReference type="EMBL" id="JAIXNE010000001">
    <property type="protein sequence ID" value="MCA6074306.1"/>
    <property type="molecule type" value="Genomic_DNA"/>
</dbReference>
<dbReference type="GO" id="GO:0004222">
    <property type="term" value="F:metalloendopeptidase activity"/>
    <property type="evidence" value="ECO:0007669"/>
    <property type="project" value="TreeGrafter"/>
</dbReference>
<dbReference type="PANTHER" id="PTHR21666:SF270">
    <property type="entry name" value="MUREIN HYDROLASE ACTIVATOR ENVC"/>
    <property type="match status" value="1"/>
</dbReference>
<name>A0A9X1HMQ0_9BACT</name>
<sequence length="351" mass="39061">MATLKFVSTTYTVLHLILLVLLLVVLIWRLRSWANRDRRIKSRNTDQLYWIRGMKFFLILALFLCAIALPVNLFIVSPFASLVPSWVLLAISLTVLLLAITEVLLFSSYSKKLLNSKSQRFLLMLSTILVGLPGLVLLSNIPAVYSYPEKHRSLIVDMPVKGTWSAGHAGGTTTVNYHCAYASQKYAMDIVKVDEGGRFFSGDGTQIEDFFTLGEPIYAPVSGTVVQVQDSLPNEAVSFEPNNPSNPAGNHVVIRMEEGVYVFLAHMMPGSIVVKVGDRVKSGDMLGKAGNSGNTSWPHLHMHIQNSGDLNAPGSQGLPYRFSTINRKRIMFWHKAEDAYLVRNDLFSDVQ</sequence>
<feature type="transmembrane region" description="Helical" evidence="1">
    <location>
        <begin position="87"/>
        <end position="109"/>
    </location>
</feature>
<keyword evidence="4" id="KW-1185">Reference proteome</keyword>
<dbReference type="PANTHER" id="PTHR21666">
    <property type="entry name" value="PEPTIDASE-RELATED"/>
    <property type="match status" value="1"/>
</dbReference>
<evidence type="ECO:0000259" key="2">
    <source>
        <dbReference type="Pfam" id="PF01551"/>
    </source>
</evidence>
<feature type="transmembrane region" description="Helical" evidence="1">
    <location>
        <begin position="121"/>
        <end position="145"/>
    </location>
</feature>
<organism evidence="3 4">
    <name type="scientific">Fulvivirga sedimenti</name>
    <dbReference type="NCBI Taxonomy" id="2879465"/>
    <lineage>
        <taxon>Bacteria</taxon>
        <taxon>Pseudomonadati</taxon>
        <taxon>Bacteroidota</taxon>
        <taxon>Cytophagia</taxon>
        <taxon>Cytophagales</taxon>
        <taxon>Fulvivirgaceae</taxon>
        <taxon>Fulvivirga</taxon>
    </lineage>
</organism>
<comment type="caution">
    <text evidence="3">The sequence shown here is derived from an EMBL/GenBank/DDBJ whole genome shotgun (WGS) entry which is preliminary data.</text>
</comment>